<evidence type="ECO:0000256" key="1">
    <source>
        <dbReference type="SAM" id="MobiDB-lite"/>
    </source>
</evidence>
<dbReference type="Proteomes" id="UP000092583">
    <property type="component" value="Unassembled WGS sequence"/>
</dbReference>
<feature type="region of interest" description="Disordered" evidence="1">
    <location>
        <begin position="287"/>
        <end position="333"/>
    </location>
</feature>
<dbReference type="OrthoDB" id="10572610at2759"/>
<feature type="compositionally biased region" description="Basic and acidic residues" evidence="1">
    <location>
        <begin position="1"/>
        <end position="15"/>
    </location>
</feature>
<organism evidence="2 3">
    <name type="scientific">Kwoniella mangroviensis CBS 10435</name>
    <dbReference type="NCBI Taxonomy" id="1331196"/>
    <lineage>
        <taxon>Eukaryota</taxon>
        <taxon>Fungi</taxon>
        <taxon>Dikarya</taxon>
        <taxon>Basidiomycota</taxon>
        <taxon>Agaricomycotina</taxon>
        <taxon>Tremellomycetes</taxon>
        <taxon>Tremellales</taxon>
        <taxon>Cryptococcaceae</taxon>
        <taxon>Kwoniella</taxon>
    </lineage>
</organism>
<name>A0A1B9IWP1_9TREE</name>
<reference evidence="2 3" key="1">
    <citation type="submission" date="2013-07" db="EMBL/GenBank/DDBJ databases">
        <title>The Genome Sequence of Kwoniella mangroviensis CBS10435.</title>
        <authorList>
            <consortium name="The Broad Institute Genome Sequencing Platform"/>
            <person name="Cuomo C."/>
            <person name="Litvintseva A."/>
            <person name="Chen Y."/>
            <person name="Heitman J."/>
            <person name="Sun S."/>
            <person name="Springer D."/>
            <person name="Dromer F."/>
            <person name="Young S.K."/>
            <person name="Zeng Q."/>
            <person name="Gargeya S."/>
            <person name="Fitzgerald M."/>
            <person name="Abouelleil A."/>
            <person name="Alvarado L."/>
            <person name="Berlin A.M."/>
            <person name="Chapman S.B."/>
            <person name="Dewar J."/>
            <person name="Goldberg J."/>
            <person name="Griggs A."/>
            <person name="Gujja S."/>
            <person name="Hansen M."/>
            <person name="Howarth C."/>
            <person name="Imamovic A."/>
            <person name="Larimer J."/>
            <person name="McCowan C."/>
            <person name="Murphy C."/>
            <person name="Pearson M."/>
            <person name="Priest M."/>
            <person name="Roberts A."/>
            <person name="Saif S."/>
            <person name="Shea T."/>
            <person name="Sykes S."/>
            <person name="Wortman J."/>
            <person name="Nusbaum C."/>
            <person name="Birren B."/>
        </authorList>
    </citation>
    <scope>NUCLEOTIDE SEQUENCE [LARGE SCALE GENOMIC DNA]</scope>
    <source>
        <strain evidence="2 3">CBS 10435</strain>
    </source>
</reference>
<feature type="compositionally biased region" description="Basic and acidic residues" evidence="1">
    <location>
        <begin position="293"/>
        <end position="311"/>
    </location>
</feature>
<reference evidence="3" key="2">
    <citation type="submission" date="2013-12" db="EMBL/GenBank/DDBJ databases">
        <title>Evolution of pathogenesis and genome organization in the Tremellales.</title>
        <authorList>
            <person name="Cuomo C."/>
            <person name="Litvintseva A."/>
            <person name="Heitman J."/>
            <person name="Chen Y."/>
            <person name="Sun S."/>
            <person name="Springer D."/>
            <person name="Dromer F."/>
            <person name="Young S."/>
            <person name="Zeng Q."/>
            <person name="Chapman S."/>
            <person name="Gujja S."/>
            <person name="Saif S."/>
            <person name="Birren B."/>
        </authorList>
    </citation>
    <scope>NUCLEOTIDE SEQUENCE [LARGE SCALE GENOMIC DNA]</scope>
    <source>
        <strain evidence="3">CBS 10435</strain>
    </source>
</reference>
<keyword evidence="3" id="KW-1185">Reference proteome</keyword>
<sequence>MQHNHHNEFEPKYDEILDPAKIPTSSNGQGNITSRSKQGWDLDSITKSSGYLITKASDIGMKAFTLGTEYATKASQSDLVRSATAVLNDTYSSLFHGSPTDPNDGVFTFSYIEGREIPMFDDWTIDLGYPDTNKLSKLRRPYNPIMNTFTDSGSVEDKVGEWMIYKLDPSRYKYTKRSERFKYQLVALPRIMIYSDCSCGKESLLRSLNDTAGKRDEEAKEYLEGDRWYWSMKTGEGKYKLARMEHTLDELTSRNRRKDDGFEVAYVQNDQEQVQGFLNTLEKAKMKSTTRSISHDNRIENPTAEKTKDKSSSPFSPRASRFLAGEKEGELID</sequence>
<accession>A0A1B9IWP1</accession>
<dbReference type="AlphaFoldDB" id="A0A1B9IWP1"/>
<dbReference type="EMBL" id="KI669460">
    <property type="protein sequence ID" value="OCF59932.1"/>
    <property type="molecule type" value="Genomic_DNA"/>
</dbReference>
<feature type="region of interest" description="Disordered" evidence="1">
    <location>
        <begin position="1"/>
        <end position="37"/>
    </location>
</feature>
<feature type="compositionally biased region" description="Basic and acidic residues" evidence="1">
    <location>
        <begin position="324"/>
        <end position="333"/>
    </location>
</feature>
<feature type="compositionally biased region" description="Polar residues" evidence="1">
    <location>
        <begin position="23"/>
        <end position="37"/>
    </location>
</feature>
<feature type="compositionally biased region" description="Low complexity" evidence="1">
    <location>
        <begin position="312"/>
        <end position="322"/>
    </location>
</feature>
<evidence type="ECO:0000313" key="3">
    <source>
        <dbReference type="Proteomes" id="UP000092583"/>
    </source>
</evidence>
<gene>
    <name evidence="2" type="ORF">L486_02605</name>
</gene>
<protein>
    <submittedName>
        <fullName evidence="2">Uncharacterized protein</fullName>
    </submittedName>
</protein>
<proteinExistence type="predicted"/>
<evidence type="ECO:0000313" key="2">
    <source>
        <dbReference type="EMBL" id="OCF59932.1"/>
    </source>
</evidence>